<accession>I1BJ59</accession>
<dbReference type="EMBL" id="CH476732">
    <property type="protein sequence ID" value="EIE76239.1"/>
    <property type="molecule type" value="Genomic_DNA"/>
</dbReference>
<evidence type="ECO:0000256" key="8">
    <source>
        <dbReference type="ARBA" id="ARBA00023316"/>
    </source>
</evidence>
<evidence type="ECO:0000256" key="7">
    <source>
        <dbReference type="ARBA" id="ARBA00023136"/>
    </source>
</evidence>
<dbReference type="EC" id="2.4.1.16" evidence="2"/>
<dbReference type="GO" id="GO:0004100">
    <property type="term" value="F:chitin synthase activity"/>
    <property type="evidence" value="ECO:0007669"/>
    <property type="project" value="UniProtKB-EC"/>
</dbReference>
<evidence type="ECO:0000313" key="10">
    <source>
        <dbReference type="EMBL" id="EIE76239.1"/>
    </source>
</evidence>
<keyword evidence="8" id="KW-0961">Cell wall biogenesis/degradation</keyword>
<dbReference type="STRING" id="246409.I1BJ59"/>
<feature type="transmembrane region" description="Helical" evidence="9">
    <location>
        <begin position="108"/>
        <end position="126"/>
    </location>
</feature>
<evidence type="ECO:0000256" key="2">
    <source>
        <dbReference type="ARBA" id="ARBA00012543"/>
    </source>
</evidence>
<keyword evidence="3" id="KW-1003">Cell membrane</keyword>
<keyword evidence="7 9" id="KW-0472">Membrane</keyword>
<dbReference type="GO" id="GO:0071555">
    <property type="term" value="P:cell wall organization"/>
    <property type="evidence" value="ECO:0007669"/>
    <property type="project" value="UniProtKB-KW"/>
</dbReference>
<feature type="transmembrane region" description="Helical" evidence="9">
    <location>
        <begin position="6"/>
        <end position="25"/>
    </location>
</feature>
<evidence type="ECO:0000256" key="9">
    <source>
        <dbReference type="SAM" id="Phobius"/>
    </source>
</evidence>
<dbReference type="VEuPathDB" id="FungiDB:RO3G_00943"/>
<evidence type="ECO:0000256" key="4">
    <source>
        <dbReference type="ARBA" id="ARBA00022676"/>
    </source>
</evidence>
<dbReference type="PANTHER" id="PTHR22914:SF9">
    <property type="entry name" value="CHITIN SYNTHASE 1"/>
    <property type="match status" value="1"/>
</dbReference>
<evidence type="ECO:0000256" key="1">
    <source>
        <dbReference type="ARBA" id="ARBA00004651"/>
    </source>
</evidence>
<organism evidence="10 11">
    <name type="scientific">Rhizopus delemar (strain RA 99-880 / ATCC MYA-4621 / FGSC 9543 / NRRL 43880)</name>
    <name type="common">Mucormycosis agent</name>
    <name type="synonym">Rhizopus arrhizus var. delemar</name>
    <dbReference type="NCBI Taxonomy" id="246409"/>
    <lineage>
        <taxon>Eukaryota</taxon>
        <taxon>Fungi</taxon>
        <taxon>Fungi incertae sedis</taxon>
        <taxon>Mucoromycota</taxon>
        <taxon>Mucoromycotina</taxon>
        <taxon>Mucoromycetes</taxon>
        <taxon>Mucorales</taxon>
        <taxon>Mucorineae</taxon>
        <taxon>Rhizopodaceae</taxon>
        <taxon>Rhizopus</taxon>
    </lineage>
</organism>
<evidence type="ECO:0000256" key="5">
    <source>
        <dbReference type="ARBA" id="ARBA00022679"/>
    </source>
</evidence>
<dbReference type="Proteomes" id="UP000009138">
    <property type="component" value="Unassembled WGS sequence"/>
</dbReference>
<reference evidence="10 11" key="1">
    <citation type="journal article" date="2009" name="PLoS Genet.">
        <title>Genomic analysis of the basal lineage fungus Rhizopus oryzae reveals a whole-genome duplication.</title>
        <authorList>
            <person name="Ma L.-J."/>
            <person name="Ibrahim A.S."/>
            <person name="Skory C."/>
            <person name="Grabherr M.G."/>
            <person name="Burger G."/>
            <person name="Butler M."/>
            <person name="Elias M."/>
            <person name="Idnurm A."/>
            <person name="Lang B.F."/>
            <person name="Sone T."/>
            <person name="Abe A."/>
            <person name="Calvo S.E."/>
            <person name="Corrochano L.M."/>
            <person name="Engels R."/>
            <person name="Fu J."/>
            <person name="Hansberg W."/>
            <person name="Kim J.-M."/>
            <person name="Kodira C.D."/>
            <person name="Koehrsen M.J."/>
            <person name="Liu B."/>
            <person name="Miranda-Saavedra D."/>
            <person name="O'Leary S."/>
            <person name="Ortiz-Castellanos L."/>
            <person name="Poulter R."/>
            <person name="Rodriguez-Romero J."/>
            <person name="Ruiz-Herrera J."/>
            <person name="Shen Y.-Q."/>
            <person name="Zeng Q."/>
            <person name="Galagan J."/>
            <person name="Birren B.W."/>
            <person name="Cuomo C.A."/>
            <person name="Wickes B.L."/>
        </authorList>
    </citation>
    <scope>NUCLEOTIDE SEQUENCE [LARGE SCALE GENOMIC DNA]</scope>
    <source>
        <strain evidence="11">RA 99-880 / ATCC MYA-4621 / FGSC 9543 / NRRL 43880</strain>
    </source>
</reference>
<name>I1BJ59_RHIO9</name>
<evidence type="ECO:0000313" key="11">
    <source>
        <dbReference type="Proteomes" id="UP000009138"/>
    </source>
</evidence>
<dbReference type="GO" id="GO:0006031">
    <property type="term" value="P:chitin biosynthetic process"/>
    <property type="evidence" value="ECO:0007669"/>
    <property type="project" value="TreeGrafter"/>
</dbReference>
<proteinExistence type="predicted"/>
<keyword evidence="11" id="KW-1185">Reference proteome</keyword>
<comment type="subcellular location">
    <subcellularLocation>
        <location evidence="1">Cell membrane</location>
        <topology evidence="1">Multi-pass membrane protein</topology>
    </subcellularLocation>
</comment>
<protein>
    <recommendedName>
        <fullName evidence="2">chitin synthase</fullName>
        <ecNumber evidence="2">2.4.1.16</ecNumber>
    </recommendedName>
</protein>
<dbReference type="AlphaFoldDB" id="I1BJ59"/>
<dbReference type="eggNOG" id="KOG2571">
    <property type="taxonomic scope" value="Eukaryota"/>
</dbReference>
<evidence type="ECO:0000256" key="6">
    <source>
        <dbReference type="ARBA" id="ARBA00022692"/>
    </source>
</evidence>
<keyword evidence="6 9" id="KW-0812">Transmembrane</keyword>
<sequence length="172" mass="19320">MFTSFLPYLLLLPGYINILNIYAFCNTHDVSWGTKGDNSIDKDLGVVRVSDEKEKGIKTVEIELPADQYDINCQYDSALFALDAKPSKNEENKGALTKDDYQRAFRTHLVLAWIACNAILVIFITAPEYESIFVESAGTTYMSILLWVNFGLGVFRFIGSCMFLLLSIFTSG</sequence>
<keyword evidence="9" id="KW-1133">Transmembrane helix</keyword>
<keyword evidence="4" id="KW-0328">Glycosyltransferase</keyword>
<dbReference type="InParanoid" id="I1BJ59"/>
<gene>
    <name evidence="10" type="ORF">RO3G_00943</name>
</gene>
<dbReference type="GO" id="GO:0030428">
    <property type="term" value="C:cell septum"/>
    <property type="evidence" value="ECO:0007669"/>
    <property type="project" value="TreeGrafter"/>
</dbReference>
<evidence type="ECO:0000256" key="3">
    <source>
        <dbReference type="ARBA" id="ARBA00022475"/>
    </source>
</evidence>
<dbReference type="GeneID" id="93607915"/>
<feature type="transmembrane region" description="Helical" evidence="9">
    <location>
        <begin position="146"/>
        <end position="169"/>
    </location>
</feature>
<dbReference type="PANTHER" id="PTHR22914">
    <property type="entry name" value="CHITIN SYNTHASE"/>
    <property type="match status" value="1"/>
</dbReference>
<dbReference type="InterPro" id="IPR004835">
    <property type="entry name" value="Chitin_synth"/>
</dbReference>
<dbReference type="GO" id="GO:0005886">
    <property type="term" value="C:plasma membrane"/>
    <property type="evidence" value="ECO:0007669"/>
    <property type="project" value="UniProtKB-SubCell"/>
</dbReference>
<keyword evidence="5" id="KW-0808">Transferase</keyword>
<dbReference type="RefSeq" id="XP_067511635.1">
    <property type="nucleotide sequence ID" value="XM_067655534.1"/>
</dbReference>